<feature type="chain" id="PRO_5029037389" description="Carboxylic ester hydrolase" evidence="9">
    <location>
        <begin position="20"/>
        <end position="307"/>
    </location>
</feature>
<dbReference type="KEGG" id="ela:UCREL1_7111"/>
<organism evidence="10 11">
    <name type="scientific">Eutypa lata (strain UCR-EL1)</name>
    <name type="common">Grapevine dieback disease fungus</name>
    <name type="synonym">Eutypa armeniacae</name>
    <dbReference type="NCBI Taxonomy" id="1287681"/>
    <lineage>
        <taxon>Eukaryota</taxon>
        <taxon>Fungi</taxon>
        <taxon>Dikarya</taxon>
        <taxon>Ascomycota</taxon>
        <taxon>Pezizomycotina</taxon>
        <taxon>Sordariomycetes</taxon>
        <taxon>Xylariomycetidae</taxon>
        <taxon>Xylariales</taxon>
        <taxon>Diatrypaceae</taxon>
        <taxon>Eutypa</taxon>
    </lineage>
</organism>
<keyword evidence="8 9" id="KW-0624">Polysaccharide degradation</keyword>
<dbReference type="InterPro" id="IPR050955">
    <property type="entry name" value="Plant_Biomass_Hydrol_Est"/>
</dbReference>
<proteinExistence type="inferred from homology"/>
<dbReference type="GO" id="GO:0052689">
    <property type="term" value="F:carboxylic ester hydrolase activity"/>
    <property type="evidence" value="ECO:0007669"/>
    <property type="project" value="UniProtKB-KW"/>
</dbReference>
<keyword evidence="11" id="KW-1185">Reference proteome</keyword>
<evidence type="ECO:0000256" key="1">
    <source>
        <dbReference type="ARBA" id="ARBA00004613"/>
    </source>
</evidence>
<dbReference type="Gene3D" id="3.40.50.1820">
    <property type="entry name" value="alpha/beta hydrolase"/>
    <property type="match status" value="1"/>
</dbReference>
<feature type="signal peptide" evidence="9">
    <location>
        <begin position="1"/>
        <end position="19"/>
    </location>
</feature>
<dbReference type="PANTHER" id="PTHR43037">
    <property type="entry name" value="UNNAMED PRODUCT-RELATED"/>
    <property type="match status" value="1"/>
</dbReference>
<name>M7SN86_EUTLA</name>
<dbReference type="OMA" id="WGPNLQG"/>
<evidence type="ECO:0000256" key="6">
    <source>
        <dbReference type="ARBA" id="ARBA00023180"/>
    </source>
</evidence>
<dbReference type="SUPFAM" id="SSF53474">
    <property type="entry name" value="alpha/beta-Hydrolases"/>
    <property type="match status" value="2"/>
</dbReference>
<evidence type="ECO:0000256" key="5">
    <source>
        <dbReference type="ARBA" id="ARBA00022801"/>
    </source>
</evidence>
<comment type="similarity">
    <text evidence="9">Belongs to the carbohydrate esterase 1 (CE1) family.</text>
</comment>
<evidence type="ECO:0000256" key="3">
    <source>
        <dbReference type="ARBA" id="ARBA00022525"/>
    </source>
</evidence>
<dbReference type="HOGENOM" id="CLU_027551_1_1_1"/>
<dbReference type="InterPro" id="IPR010126">
    <property type="entry name" value="Esterase_phb"/>
</dbReference>
<dbReference type="Pfam" id="PF10503">
    <property type="entry name" value="Esterase_PHB"/>
    <property type="match status" value="1"/>
</dbReference>
<keyword evidence="6" id="KW-0325">Glycoprotein</keyword>
<keyword evidence="4 9" id="KW-0732">Signal</keyword>
<sequence length="307" mass="32705">MKLLAGLVAGLASIGAVNAWPVEDEGLEVVQPRQAGLQQVSGFGDNPSNTKMYMYVPATLAESPAIIVAIHYCTGSANSYYSGSPYARLADTKGFIVIYPESPYSGTCWDVSSREALSHNGTGDSNSIANMVYYTIDKYAADPAKVFVTGSSSGAMMTNVLAATYPEIFAAGIVYSGVPAGCFMSSSGGVNAWNSTCATGQSTTTAEHWAQVVKDMYPEYDGPRPRMQIYHGSADTTLAAPNYQETIKQWAGVFAYDAENPESAEQNTPQSGYTTSTYGDHLVGIYAQNVGHTVPIRGDDDMLFFGL</sequence>
<comment type="subcellular location">
    <subcellularLocation>
        <location evidence="1 9">Secreted</location>
    </subcellularLocation>
</comment>
<dbReference type="GO" id="GO:0045493">
    <property type="term" value="P:xylan catabolic process"/>
    <property type="evidence" value="ECO:0007669"/>
    <property type="project" value="UniProtKB-UniRule"/>
</dbReference>
<evidence type="ECO:0000256" key="8">
    <source>
        <dbReference type="ARBA" id="ARBA00023326"/>
    </source>
</evidence>
<dbReference type="EMBL" id="KB706761">
    <property type="protein sequence ID" value="EMR65908.1"/>
    <property type="molecule type" value="Genomic_DNA"/>
</dbReference>
<dbReference type="GO" id="GO:0005576">
    <property type="term" value="C:extracellular region"/>
    <property type="evidence" value="ECO:0007669"/>
    <property type="project" value="UniProtKB-SubCell"/>
</dbReference>
<evidence type="ECO:0000256" key="2">
    <source>
        <dbReference type="ARBA" id="ARBA00022487"/>
    </source>
</evidence>
<accession>M7SN86</accession>
<keyword evidence="2 9" id="KW-0719">Serine esterase</keyword>
<dbReference type="EC" id="3.1.1.-" evidence="9"/>
<dbReference type="OrthoDB" id="2425929at2759"/>
<keyword evidence="7 9" id="KW-0119">Carbohydrate metabolism</keyword>
<evidence type="ECO:0000313" key="11">
    <source>
        <dbReference type="Proteomes" id="UP000012174"/>
    </source>
</evidence>
<keyword evidence="3 9" id="KW-0964">Secreted</keyword>
<evidence type="ECO:0000256" key="4">
    <source>
        <dbReference type="ARBA" id="ARBA00022729"/>
    </source>
</evidence>
<reference evidence="11" key="1">
    <citation type="journal article" date="2013" name="Genome Announc.">
        <title>Draft genome sequence of the grapevine dieback fungus Eutypa lata UCR-EL1.</title>
        <authorList>
            <person name="Blanco-Ulate B."/>
            <person name="Rolshausen P.E."/>
            <person name="Cantu D."/>
        </authorList>
    </citation>
    <scope>NUCLEOTIDE SEQUENCE [LARGE SCALE GENOMIC DNA]</scope>
    <source>
        <strain evidence="11">UCR-EL1</strain>
    </source>
</reference>
<keyword evidence="5 9" id="KW-0378">Hydrolase</keyword>
<dbReference type="PANTHER" id="PTHR43037:SF3">
    <property type="entry name" value="FERULOYL ESTERASE B"/>
    <property type="match status" value="1"/>
</dbReference>
<evidence type="ECO:0000256" key="7">
    <source>
        <dbReference type="ARBA" id="ARBA00023277"/>
    </source>
</evidence>
<gene>
    <name evidence="10" type="ORF">UCREL1_7111</name>
</gene>
<dbReference type="InterPro" id="IPR029058">
    <property type="entry name" value="AB_hydrolase_fold"/>
</dbReference>
<protein>
    <recommendedName>
        <fullName evidence="9">Carboxylic ester hydrolase</fullName>
        <ecNumber evidence="9">3.1.1.-</ecNumber>
    </recommendedName>
</protein>
<evidence type="ECO:0000256" key="9">
    <source>
        <dbReference type="RuleBase" id="RU367147"/>
    </source>
</evidence>
<dbReference type="eggNOG" id="ENOG502QTDU">
    <property type="taxonomic scope" value="Eukaryota"/>
</dbReference>
<dbReference type="Proteomes" id="UP000012174">
    <property type="component" value="Unassembled WGS sequence"/>
</dbReference>
<dbReference type="AlphaFoldDB" id="M7SN86"/>
<evidence type="ECO:0000313" key="10">
    <source>
        <dbReference type="EMBL" id="EMR65908.1"/>
    </source>
</evidence>
<comment type="function">
    <text evidence="9">Esterase involved in the hydrolysis of xylan, a major structural heterogeneous polysaccharide found in plant biomass representing the second most abundant polysaccharide in the biosphere, after cellulose.</text>
</comment>
<dbReference type="NCBIfam" id="TIGR01840">
    <property type="entry name" value="esterase_phb"/>
    <property type="match status" value="1"/>
</dbReference>